<dbReference type="SMART" id="SM00173">
    <property type="entry name" value="RAS"/>
    <property type="match status" value="1"/>
</dbReference>
<dbReference type="SMART" id="SM00175">
    <property type="entry name" value="RAB"/>
    <property type="match status" value="1"/>
</dbReference>
<name>A0A1R2BG98_9CILI</name>
<organism evidence="2 3">
    <name type="scientific">Stentor coeruleus</name>
    <dbReference type="NCBI Taxonomy" id="5963"/>
    <lineage>
        <taxon>Eukaryota</taxon>
        <taxon>Sar</taxon>
        <taxon>Alveolata</taxon>
        <taxon>Ciliophora</taxon>
        <taxon>Postciliodesmatophora</taxon>
        <taxon>Heterotrichea</taxon>
        <taxon>Heterotrichida</taxon>
        <taxon>Stentoridae</taxon>
        <taxon>Stentor</taxon>
    </lineage>
</organism>
<evidence type="ECO:0000256" key="1">
    <source>
        <dbReference type="ARBA" id="ARBA00022741"/>
    </source>
</evidence>
<evidence type="ECO:0008006" key="4">
    <source>
        <dbReference type="Google" id="ProtNLM"/>
    </source>
</evidence>
<dbReference type="InterPro" id="IPR005225">
    <property type="entry name" value="Small_GTP-bd"/>
</dbReference>
<dbReference type="Gene3D" id="3.40.50.300">
    <property type="entry name" value="P-loop containing nucleotide triphosphate hydrolases"/>
    <property type="match status" value="1"/>
</dbReference>
<dbReference type="EMBL" id="MPUH01000668">
    <property type="protein sequence ID" value="OMJ75807.1"/>
    <property type="molecule type" value="Genomic_DNA"/>
</dbReference>
<dbReference type="AlphaFoldDB" id="A0A1R2BG98"/>
<evidence type="ECO:0000313" key="3">
    <source>
        <dbReference type="Proteomes" id="UP000187209"/>
    </source>
</evidence>
<dbReference type="Proteomes" id="UP000187209">
    <property type="component" value="Unassembled WGS sequence"/>
</dbReference>
<reference evidence="2 3" key="1">
    <citation type="submission" date="2016-11" db="EMBL/GenBank/DDBJ databases">
        <title>The macronuclear genome of Stentor coeruleus: a giant cell with tiny introns.</title>
        <authorList>
            <person name="Slabodnick M."/>
            <person name="Ruby J.G."/>
            <person name="Reiff S.B."/>
            <person name="Swart E.C."/>
            <person name="Gosai S."/>
            <person name="Prabakaran S."/>
            <person name="Witkowska E."/>
            <person name="Larue G.E."/>
            <person name="Fisher S."/>
            <person name="Freeman R.M."/>
            <person name="Gunawardena J."/>
            <person name="Chu W."/>
            <person name="Stover N.A."/>
            <person name="Gregory B.D."/>
            <person name="Nowacki M."/>
            <person name="Derisi J."/>
            <person name="Roy S.W."/>
            <person name="Marshall W.F."/>
            <person name="Sood P."/>
        </authorList>
    </citation>
    <scope>NUCLEOTIDE SEQUENCE [LARGE SCALE GENOMIC DNA]</scope>
    <source>
        <strain evidence="2">WM001</strain>
    </source>
</reference>
<dbReference type="InterPro" id="IPR027417">
    <property type="entry name" value="P-loop_NTPase"/>
</dbReference>
<dbReference type="OrthoDB" id="421062at2759"/>
<comment type="caution">
    <text evidence="2">The sequence shown here is derived from an EMBL/GenBank/DDBJ whole genome shotgun (WGS) entry which is preliminary data.</text>
</comment>
<dbReference type="NCBIfam" id="TIGR00231">
    <property type="entry name" value="small_GTP"/>
    <property type="match status" value="1"/>
</dbReference>
<dbReference type="SMART" id="SM00174">
    <property type="entry name" value="RHO"/>
    <property type="match status" value="1"/>
</dbReference>
<dbReference type="PRINTS" id="PR00449">
    <property type="entry name" value="RASTRNSFRMNG"/>
</dbReference>
<dbReference type="InterPro" id="IPR001806">
    <property type="entry name" value="Small_GTPase"/>
</dbReference>
<dbReference type="GO" id="GO:0005525">
    <property type="term" value="F:GTP binding"/>
    <property type="evidence" value="ECO:0007669"/>
    <property type="project" value="InterPro"/>
</dbReference>
<dbReference type="FunFam" id="3.40.50.300:FF:001329">
    <property type="entry name" value="Small GTP-binding protein, putative"/>
    <property type="match status" value="1"/>
</dbReference>
<evidence type="ECO:0000313" key="2">
    <source>
        <dbReference type="EMBL" id="OMJ75807.1"/>
    </source>
</evidence>
<dbReference type="PANTHER" id="PTHR47978">
    <property type="match status" value="1"/>
</dbReference>
<dbReference type="Pfam" id="PF00071">
    <property type="entry name" value="Ras"/>
    <property type="match status" value="1"/>
</dbReference>
<keyword evidence="1" id="KW-0547">Nucleotide-binding</keyword>
<accession>A0A1R2BG98</accession>
<gene>
    <name evidence="2" type="ORF">SteCoe_24988</name>
</gene>
<dbReference type="PROSITE" id="PS51419">
    <property type="entry name" value="RAB"/>
    <property type="match status" value="1"/>
</dbReference>
<proteinExistence type="predicted"/>
<protein>
    <recommendedName>
        <fullName evidence="4">GTP-binding protein</fullName>
    </recommendedName>
</protein>
<dbReference type="CDD" id="cd00154">
    <property type="entry name" value="Rab"/>
    <property type="match status" value="1"/>
</dbReference>
<dbReference type="PROSITE" id="PS51421">
    <property type="entry name" value="RAS"/>
    <property type="match status" value="1"/>
</dbReference>
<keyword evidence="3" id="KW-1185">Reference proteome</keyword>
<dbReference type="GO" id="GO:0003924">
    <property type="term" value="F:GTPase activity"/>
    <property type="evidence" value="ECO:0007669"/>
    <property type="project" value="InterPro"/>
</dbReference>
<dbReference type="SUPFAM" id="SSF52540">
    <property type="entry name" value="P-loop containing nucleoside triphosphate hydrolases"/>
    <property type="match status" value="1"/>
</dbReference>
<sequence length="185" mass="20690">MSKILLIGDSSVGKTSLLLKYADNEFIEGMPLSSGLAQKNKSLIINNSIINLSIWDIAGTEQYKSMTQLFFKNGQGALLVYDKTNSETFNCLSFWLNELYLHIGSDKPVVIIANKIDKTEDFQVTTEQGQDFANSNNCKFFEVSAKTGDGINEAFYSLASQLNKNIRFSIILDPDIVRSKKKYSC</sequence>